<dbReference type="EMBL" id="QBML01000011">
    <property type="protein sequence ID" value="PZO41473.1"/>
    <property type="molecule type" value="Genomic_DNA"/>
</dbReference>
<protein>
    <submittedName>
        <fullName evidence="1">RNA-binding protein</fullName>
    </submittedName>
</protein>
<dbReference type="Proteomes" id="UP000249467">
    <property type="component" value="Unassembled WGS sequence"/>
</dbReference>
<comment type="caution">
    <text evidence="1">The sequence shown here is derived from an EMBL/GenBank/DDBJ whole genome shotgun (WGS) entry which is preliminary data.</text>
</comment>
<sequence>MSSEHPPVMLVDAYNVIGLWRHLQEMRDLQGFDIARSHLTETMVNFSAYHGYKTTLVFDAYVQATPAKAEKITKNLRLYFTDHNETADTYIERQCGKYRRDPLRHLKRIIVVTSDRAQQLTAVGFGAEWLSATALEQEVEATLRSVQSRQKNQKANTNNLLGNRIDSATKDKLAKWRNRLN</sequence>
<dbReference type="PANTHER" id="PTHR34547:SF1">
    <property type="entry name" value="YACP-LIKE NYN DOMAIN PROTEIN"/>
    <property type="match status" value="1"/>
</dbReference>
<dbReference type="CDD" id="cd10912">
    <property type="entry name" value="PIN_YacP-like"/>
    <property type="match status" value="1"/>
</dbReference>
<evidence type="ECO:0000313" key="1">
    <source>
        <dbReference type="EMBL" id="PZO41473.1"/>
    </source>
</evidence>
<gene>
    <name evidence="1" type="ORF">DCF19_09735</name>
</gene>
<dbReference type="PANTHER" id="PTHR34547">
    <property type="entry name" value="YACP-LIKE NYN DOMAIN PROTEIN"/>
    <property type="match status" value="1"/>
</dbReference>
<organism evidence="1 2">
    <name type="scientific">Pseudanabaena frigida</name>
    <dbReference type="NCBI Taxonomy" id="945775"/>
    <lineage>
        <taxon>Bacteria</taxon>
        <taxon>Bacillati</taxon>
        <taxon>Cyanobacteriota</taxon>
        <taxon>Cyanophyceae</taxon>
        <taxon>Pseudanabaenales</taxon>
        <taxon>Pseudanabaenaceae</taxon>
        <taxon>Pseudanabaena</taxon>
    </lineage>
</organism>
<reference evidence="1 2" key="2">
    <citation type="submission" date="2018-06" db="EMBL/GenBank/DDBJ databases">
        <title>Metagenomic assembly of (sub)arctic Cyanobacteria and their associated microbiome from non-axenic cultures.</title>
        <authorList>
            <person name="Baurain D."/>
        </authorList>
    </citation>
    <scope>NUCLEOTIDE SEQUENCE [LARGE SCALE GENOMIC DNA]</scope>
    <source>
        <strain evidence="1">ULC066bin1</strain>
    </source>
</reference>
<proteinExistence type="predicted"/>
<dbReference type="AlphaFoldDB" id="A0A2W4W8L0"/>
<accession>A0A2W4W8L0</accession>
<evidence type="ECO:0000313" key="2">
    <source>
        <dbReference type="Proteomes" id="UP000249467"/>
    </source>
</evidence>
<name>A0A2W4W8L0_9CYAN</name>
<dbReference type="InterPro" id="IPR010298">
    <property type="entry name" value="YacP-like"/>
</dbReference>
<dbReference type="Pfam" id="PF05991">
    <property type="entry name" value="NYN_YacP"/>
    <property type="match status" value="1"/>
</dbReference>
<reference evidence="1 2" key="1">
    <citation type="submission" date="2018-04" db="EMBL/GenBank/DDBJ databases">
        <authorList>
            <person name="Go L.Y."/>
            <person name="Mitchell J.A."/>
        </authorList>
    </citation>
    <scope>NUCLEOTIDE SEQUENCE [LARGE SCALE GENOMIC DNA]</scope>
    <source>
        <strain evidence="1">ULC066bin1</strain>
    </source>
</reference>